<feature type="region of interest" description="Disordered" evidence="1">
    <location>
        <begin position="233"/>
        <end position="278"/>
    </location>
</feature>
<sequence>MGPAQRTTLSHKLPTLRTPGWKRAVRMPLQGTPAPHAPVAPPSRSAIRPQGFQDMLTSSMANLAIAPGPAATPTFSGPGTRRGASGHSAAAGASSAASGNPAGAAWGASDGTEQGGQGEVARQPHRSQVRFSTLAGGASQTPRELSAALLEPVQLDTTQCVGVGPPGRTPGPRCLLGGAPSPCTGAIHLTPRRLLGTGHVPGHEAAAEEASETPGAATAPLDPMDTPAALALGLGLNPSPSPTLEAGAGEAAAARAPRTPCSAVRRREGGPVEGGEGSAVIGRPLRVATPVSRQRVGRSELRGLLGDAGGPSLGSRDALSPVRAPARLRDALGGIQVVTPVRRSQRGGPPAPPSTGALLRGAGFMYAPNQALAPRLTPAAGRAAGALSDAALAADLRGSLSPHAADGMTPGSDSSGASARGPSSTAASTATPATCSADTVSISSTGRGGAARWHPDPSPGPTSSGDPVRRLSALLSGDEEPPGSVPGPAGRRLSGGARRLSDPENLSPTEAAIRDGLRRSSRLRTPAKADAR</sequence>
<feature type="compositionally biased region" description="Low complexity" evidence="1">
    <location>
        <begin position="486"/>
        <end position="498"/>
    </location>
</feature>
<dbReference type="Proteomes" id="UP001445335">
    <property type="component" value="Unassembled WGS sequence"/>
</dbReference>
<feature type="compositionally biased region" description="Polar residues" evidence="1">
    <location>
        <begin position="1"/>
        <end position="10"/>
    </location>
</feature>
<feature type="region of interest" description="Disordered" evidence="1">
    <location>
        <begin position="1"/>
        <end position="20"/>
    </location>
</feature>
<gene>
    <name evidence="2" type="ORF">WJX81_003783</name>
</gene>
<feature type="compositionally biased region" description="Low complexity" evidence="1">
    <location>
        <begin position="233"/>
        <end position="256"/>
    </location>
</feature>
<name>A0AAW1RVD6_9CHLO</name>
<organism evidence="2 3">
    <name type="scientific">Elliptochloris bilobata</name>
    <dbReference type="NCBI Taxonomy" id="381761"/>
    <lineage>
        <taxon>Eukaryota</taxon>
        <taxon>Viridiplantae</taxon>
        <taxon>Chlorophyta</taxon>
        <taxon>core chlorophytes</taxon>
        <taxon>Trebouxiophyceae</taxon>
        <taxon>Trebouxiophyceae incertae sedis</taxon>
        <taxon>Elliptochloris clade</taxon>
        <taxon>Elliptochloris</taxon>
    </lineage>
</organism>
<evidence type="ECO:0000313" key="3">
    <source>
        <dbReference type="Proteomes" id="UP001445335"/>
    </source>
</evidence>
<dbReference type="AlphaFoldDB" id="A0AAW1RVD6"/>
<proteinExistence type="predicted"/>
<evidence type="ECO:0000256" key="1">
    <source>
        <dbReference type="SAM" id="MobiDB-lite"/>
    </source>
</evidence>
<reference evidence="2 3" key="1">
    <citation type="journal article" date="2024" name="Nat. Commun.">
        <title>Phylogenomics reveals the evolutionary origins of lichenization in chlorophyte algae.</title>
        <authorList>
            <person name="Puginier C."/>
            <person name="Libourel C."/>
            <person name="Otte J."/>
            <person name="Skaloud P."/>
            <person name="Haon M."/>
            <person name="Grisel S."/>
            <person name="Petersen M."/>
            <person name="Berrin J.G."/>
            <person name="Delaux P.M."/>
            <person name="Dal Grande F."/>
            <person name="Keller J."/>
        </authorList>
    </citation>
    <scope>NUCLEOTIDE SEQUENCE [LARGE SCALE GENOMIC DNA]</scope>
    <source>
        <strain evidence="2 3">SAG 245.80</strain>
    </source>
</reference>
<feature type="region of interest" description="Disordered" evidence="1">
    <location>
        <begin position="401"/>
        <end position="532"/>
    </location>
</feature>
<dbReference type="EMBL" id="JALJOU010000021">
    <property type="protein sequence ID" value="KAK9837453.1"/>
    <property type="molecule type" value="Genomic_DNA"/>
</dbReference>
<comment type="caution">
    <text evidence="2">The sequence shown here is derived from an EMBL/GenBank/DDBJ whole genome shotgun (WGS) entry which is preliminary data.</text>
</comment>
<accession>A0AAW1RVD6</accession>
<evidence type="ECO:0000313" key="2">
    <source>
        <dbReference type="EMBL" id="KAK9837453.1"/>
    </source>
</evidence>
<protein>
    <submittedName>
        <fullName evidence="2">Uncharacterized protein</fullName>
    </submittedName>
</protein>
<feature type="region of interest" description="Disordered" evidence="1">
    <location>
        <begin position="69"/>
        <end position="125"/>
    </location>
</feature>
<feature type="compositionally biased region" description="Low complexity" evidence="1">
    <location>
        <begin position="410"/>
        <end position="439"/>
    </location>
</feature>
<keyword evidence="3" id="KW-1185">Reference proteome</keyword>
<feature type="compositionally biased region" description="Low complexity" evidence="1">
    <location>
        <begin position="83"/>
        <end position="109"/>
    </location>
</feature>
<feature type="region of interest" description="Disordered" evidence="1">
    <location>
        <begin position="28"/>
        <end position="48"/>
    </location>
</feature>